<dbReference type="InterPro" id="IPR015421">
    <property type="entry name" value="PyrdxlP-dep_Trfase_major"/>
</dbReference>
<dbReference type="Gene3D" id="3.40.640.10">
    <property type="entry name" value="Type I PLP-dependent aspartate aminotransferase-like (Major domain)"/>
    <property type="match status" value="1"/>
</dbReference>
<dbReference type="GO" id="GO:0006534">
    <property type="term" value="P:cysteine metabolic process"/>
    <property type="evidence" value="ECO:0007669"/>
    <property type="project" value="UniProtKB-UniRule"/>
</dbReference>
<evidence type="ECO:0000256" key="3">
    <source>
        <dbReference type="ARBA" id="ARBA00010447"/>
    </source>
</evidence>
<dbReference type="PANTHER" id="PTHR43586:SF8">
    <property type="entry name" value="CYSTEINE DESULFURASE 1, CHLOROPLASTIC"/>
    <property type="match status" value="1"/>
</dbReference>
<comment type="caution">
    <text evidence="10">The sequence shown here is derived from an EMBL/GenBank/DDBJ whole genome shotgun (WGS) entry which is preliminary data.</text>
</comment>
<comment type="cofactor">
    <cofactor evidence="1 7">
        <name>pyridoxal 5'-phosphate</name>
        <dbReference type="ChEBI" id="CHEBI:597326"/>
    </cofactor>
</comment>
<evidence type="ECO:0000256" key="7">
    <source>
        <dbReference type="RuleBase" id="RU004504"/>
    </source>
</evidence>
<dbReference type="RefSeq" id="WP_059614912.1">
    <property type="nucleotide sequence ID" value="NZ_LOTK01000049.1"/>
</dbReference>
<evidence type="ECO:0000256" key="1">
    <source>
        <dbReference type="ARBA" id="ARBA00001933"/>
    </source>
</evidence>
<evidence type="ECO:0000256" key="8">
    <source>
        <dbReference type="RuleBase" id="RU004506"/>
    </source>
</evidence>
<dbReference type="EMBL" id="LOTN01000075">
    <property type="protein sequence ID" value="KUZ81054.1"/>
    <property type="molecule type" value="Genomic_DNA"/>
</dbReference>
<dbReference type="GO" id="GO:0030170">
    <property type="term" value="F:pyridoxal phosphate binding"/>
    <property type="evidence" value="ECO:0007669"/>
    <property type="project" value="UniProtKB-UniRule"/>
</dbReference>
<gene>
    <name evidence="10" type="ORF">WI38_33340</name>
</gene>
<evidence type="ECO:0000256" key="2">
    <source>
        <dbReference type="ARBA" id="ARBA00002824"/>
    </source>
</evidence>
<keyword evidence="5 8" id="KW-0663">Pyridoxal phosphate</keyword>
<comment type="catalytic activity">
    <reaction evidence="6 8">
        <text>(sulfur carrier)-H + L-cysteine = (sulfur carrier)-SH + L-alanine</text>
        <dbReference type="Rhea" id="RHEA:43892"/>
        <dbReference type="Rhea" id="RHEA-COMP:14737"/>
        <dbReference type="Rhea" id="RHEA-COMP:14739"/>
        <dbReference type="ChEBI" id="CHEBI:29917"/>
        <dbReference type="ChEBI" id="CHEBI:35235"/>
        <dbReference type="ChEBI" id="CHEBI:57972"/>
        <dbReference type="ChEBI" id="CHEBI:64428"/>
        <dbReference type="EC" id="2.8.1.7"/>
    </reaction>
</comment>
<dbReference type="InterPro" id="IPR010970">
    <property type="entry name" value="Cys_dSase_SufS"/>
</dbReference>
<dbReference type="AlphaFoldDB" id="A0A102LRS0"/>
<dbReference type="InterPro" id="IPR015424">
    <property type="entry name" value="PyrdxlP-dep_Trfase"/>
</dbReference>
<evidence type="ECO:0000259" key="9">
    <source>
        <dbReference type="Pfam" id="PF00266"/>
    </source>
</evidence>
<keyword evidence="4 8" id="KW-0808">Transferase</keyword>
<evidence type="ECO:0000256" key="4">
    <source>
        <dbReference type="ARBA" id="ARBA00022679"/>
    </source>
</evidence>
<dbReference type="GO" id="GO:0031071">
    <property type="term" value="F:cysteine desulfurase activity"/>
    <property type="evidence" value="ECO:0007669"/>
    <property type="project" value="UniProtKB-UniRule"/>
</dbReference>
<dbReference type="InterPro" id="IPR020578">
    <property type="entry name" value="Aminotrans_V_PyrdxlP_BS"/>
</dbReference>
<comment type="similarity">
    <text evidence="3 8">Belongs to the class-V pyridoxal-phosphate-dependent aminotransferase family. Csd subfamily.</text>
</comment>
<dbReference type="InterPro" id="IPR000192">
    <property type="entry name" value="Aminotrans_V_dom"/>
</dbReference>
<comment type="function">
    <text evidence="2 8">Catalyzes the removal of elemental sulfur and selenium atoms from L-cysteine, L-cystine, L-selenocysteine, and L-selenocystine to produce L-alanine.</text>
</comment>
<dbReference type="CDD" id="cd06453">
    <property type="entry name" value="SufS_like"/>
    <property type="match status" value="1"/>
</dbReference>
<feature type="domain" description="Aminotransferase class V" evidence="9">
    <location>
        <begin position="20"/>
        <end position="390"/>
    </location>
</feature>
<dbReference type="PANTHER" id="PTHR43586">
    <property type="entry name" value="CYSTEINE DESULFURASE"/>
    <property type="match status" value="1"/>
</dbReference>
<dbReference type="Proteomes" id="UP000065521">
    <property type="component" value="Unassembled WGS sequence"/>
</dbReference>
<accession>A0A102LRS0</accession>
<evidence type="ECO:0000256" key="5">
    <source>
        <dbReference type="ARBA" id="ARBA00022898"/>
    </source>
</evidence>
<evidence type="ECO:0000256" key="6">
    <source>
        <dbReference type="ARBA" id="ARBA00050776"/>
    </source>
</evidence>
<dbReference type="PROSITE" id="PS00595">
    <property type="entry name" value="AA_TRANSFER_CLASS_5"/>
    <property type="match status" value="1"/>
</dbReference>
<dbReference type="Gene3D" id="3.90.1150.10">
    <property type="entry name" value="Aspartate Aminotransferase, domain 1"/>
    <property type="match status" value="1"/>
</dbReference>
<evidence type="ECO:0000313" key="11">
    <source>
        <dbReference type="Proteomes" id="UP000065521"/>
    </source>
</evidence>
<dbReference type="PIRSF" id="PIRSF005572">
    <property type="entry name" value="NifS"/>
    <property type="match status" value="1"/>
</dbReference>
<name>A0A102LRS0_9BURK</name>
<dbReference type="NCBIfam" id="TIGR01979">
    <property type="entry name" value="sufS"/>
    <property type="match status" value="1"/>
</dbReference>
<dbReference type="Pfam" id="PF00266">
    <property type="entry name" value="Aminotran_5"/>
    <property type="match status" value="1"/>
</dbReference>
<protein>
    <recommendedName>
        <fullName evidence="8">Cysteine desulfurase</fullName>
        <ecNumber evidence="8">2.8.1.7</ecNumber>
    </recommendedName>
</protein>
<evidence type="ECO:0000313" key="10">
    <source>
        <dbReference type="EMBL" id="KUZ81054.1"/>
    </source>
</evidence>
<dbReference type="SUPFAM" id="SSF53383">
    <property type="entry name" value="PLP-dependent transferases"/>
    <property type="match status" value="1"/>
</dbReference>
<reference evidence="10 11" key="1">
    <citation type="submission" date="2015-11" db="EMBL/GenBank/DDBJ databases">
        <title>Expanding the genomic diversity of Burkholderia species for the development of highly accurate diagnostics.</title>
        <authorList>
            <person name="Sahl J."/>
            <person name="Keim P."/>
            <person name="Wagner D."/>
        </authorList>
    </citation>
    <scope>NUCLEOTIDE SEQUENCE [LARGE SCALE GENOMIC DNA]</scope>
    <source>
        <strain evidence="10 11">RF32-BP4</strain>
    </source>
</reference>
<proteinExistence type="inferred from homology"/>
<organism evidence="10 11">
    <name type="scientific">Burkholderia ubonensis</name>
    <dbReference type="NCBI Taxonomy" id="101571"/>
    <lineage>
        <taxon>Bacteria</taxon>
        <taxon>Pseudomonadati</taxon>
        <taxon>Pseudomonadota</taxon>
        <taxon>Betaproteobacteria</taxon>
        <taxon>Burkholderiales</taxon>
        <taxon>Burkholderiaceae</taxon>
        <taxon>Burkholderia</taxon>
        <taxon>Burkholderia cepacia complex</taxon>
    </lineage>
</organism>
<sequence>MSLNQAKKDFPIFTHDESLIYLDNAATTQKPAAVIDAMTHYYSHINANVGRSVHKLSNHSHEAYEASRQTLARFINAASGDSVVFTKGTTEAINFVAQNFARQRLQQGDEVVVTGMEHHSNLLPWQTACQEAGAMLRVVPVDATGRIRIEDYQALLSPRTRLVAIAHVSNVLGVTNPVKDMARLARERDIPVLIDGAQAIAHVKVDVQDLDVDFYCFSSHKMYGPQGIGVLYINPRQTEWLAPFQTGGGVAYGVNYERVTHYLPAPHRFEAGTPNVAGAVGLARAADYLAALGLDAVREHDQALFFHAAKQLGGLPGVQLFGAPGEPGSILSFGIRDLHPYDVGNHLNSFDIAVRTGVHCAIPLVDSLGVLGTVRMSFSVYNTQAEIDKVAEALVSIKPGQWTKEHPTSRFLH</sequence>
<dbReference type="InterPro" id="IPR015422">
    <property type="entry name" value="PyrdxlP-dep_Trfase_small"/>
</dbReference>
<dbReference type="EC" id="2.8.1.7" evidence="8"/>
<dbReference type="InterPro" id="IPR016454">
    <property type="entry name" value="Cysteine_dSase"/>
</dbReference>